<dbReference type="GO" id="GO:0005762">
    <property type="term" value="C:mitochondrial large ribosomal subunit"/>
    <property type="evidence" value="ECO:0007669"/>
    <property type="project" value="TreeGrafter"/>
</dbReference>
<comment type="caution">
    <text evidence="6">The sequence shown here is derived from an EMBL/GenBank/DDBJ whole genome shotgun (WGS) entry which is preliminary data.</text>
</comment>
<dbReference type="CDD" id="cd01433">
    <property type="entry name" value="Ribosomal_L16_L10e"/>
    <property type="match status" value="1"/>
</dbReference>
<dbReference type="AlphaFoldDB" id="A0A812Q499"/>
<name>A0A812Q499_9DINO</name>
<protein>
    <submittedName>
        <fullName evidence="6">RplP protein</fullName>
    </submittedName>
</protein>
<dbReference type="PRINTS" id="PR00060">
    <property type="entry name" value="RIBOSOMALL16"/>
</dbReference>
<organism evidence="6 7">
    <name type="scientific">Symbiodinium necroappetens</name>
    <dbReference type="NCBI Taxonomy" id="1628268"/>
    <lineage>
        <taxon>Eukaryota</taxon>
        <taxon>Sar</taxon>
        <taxon>Alveolata</taxon>
        <taxon>Dinophyceae</taxon>
        <taxon>Suessiales</taxon>
        <taxon>Symbiodiniaceae</taxon>
        <taxon>Symbiodinium</taxon>
    </lineage>
</organism>
<dbReference type="EMBL" id="CAJNJA010015870">
    <property type="protein sequence ID" value="CAE7369902.1"/>
    <property type="molecule type" value="Genomic_DNA"/>
</dbReference>
<evidence type="ECO:0000256" key="5">
    <source>
        <dbReference type="SAM" id="MobiDB-lite"/>
    </source>
</evidence>
<dbReference type="SUPFAM" id="SSF54686">
    <property type="entry name" value="Ribosomal protein L16p/L10e"/>
    <property type="match status" value="1"/>
</dbReference>
<keyword evidence="3 4" id="KW-0687">Ribonucleoprotein</keyword>
<dbReference type="Proteomes" id="UP000601435">
    <property type="component" value="Unassembled WGS sequence"/>
</dbReference>
<dbReference type="GO" id="GO:0019843">
    <property type="term" value="F:rRNA binding"/>
    <property type="evidence" value="ECO:0007669"/>
    <property type="project" value="InterPro"/>
</dbReference>
<evidence type="ECO:0000256" key="2">
    <source>
        <dbReference type="ARBA" id="ARBA00022980"/>
    </source>
</evidence>
<dbReference type="PANTHER" id="PTHR12220">
    <property type="entry name" value="50S/60S RIBOSOMAL PROTEIN L16"/>
    <property type="match status" value="1"/>
</dbReference>
<accession>A0A812Q499</accession>
<dbReference type="OrthoDB" id="268521at2759"/>
<evidence type="ECO:0000256" key="1">
    <source>
        <dbReference type="ARBA" id="ARBA00008931"/>
    </source>
</evidence>
<feature type="region of interest" description="Disordered" evidence="5">
    <location>
        <begin position="1"/>
        <end position="30"/>
    </location>
</feature>
<sequence length="153" mass="17418">MRQGSKNPWIDFEELQKEAKDDQPTPPPLPAHLQILKEDRDRRKNEKFVVKQKKKRVPKGNIVPLAPNEPDIQLGKTLVAAKPHRITADQIELGRRTLRRLMGRKGDFLVNVHATYAVTQKPHGVKMGQGKGNIEYFVARVPAGRVMFKLLVC</sequence>
<dbReference type="InterPro" id="IPR036920">
    <property type="entry name" value="Ribosomal_uL16_sf"/>
</dbReference>
<dbReference type="InterPro" id="IPR000114">
    <property type="entry name" value="Ribosomal_uL16_bact-type"/>
</dbReference>
<dbReference type="InterPro" id="IPR047873">
    <property type="entry name" value="Ribosomal_uL16"/>
</dbReference>
<dbReference type="Pfam" id="PF00252">
    <property type="entry name" value="Ribosomal_L16"/>
    <property type="match status" value="1"/>
</dbReference>
<dbReference type="InterPro" id="IPR016180">
    <property type="entry name" value="Ribosomal_uL16_dom"/>
</dbReference>
<keyword evidence="7" id="KW-1185">Reference proteome</keyword>
<dbReference type="PANTHER" id="PTHR12220:SF13">
    <property type="entry name" value="LARGE RIBOSOMAL SUBUNIT PROTEIN UL16M"/>
    <property type="match status" value="1"/>
</dbReference>
<dbReference type="Gene3D" id="3.90.1170.10">
    <property type="entry name" value="Ribosomal protein L10e/L16"/>
    <property type="match status" value="1"/>
</dbReference>
<keyword evidence="2 4" id="KW-0689">Ribosomal protein</keyword>
<evidence type="ECO:0000313" key="7">
    <source>
        <dbReference type="Proteomes" id="UP000601435"/>
    </source>
</evidence>
<gene>
    <name evidence="6" type="primary">rplP</name>
    <name evidence="6" type="ORF">SNEC2469_LOCUS9928</name>
</gene>
<evidence type="ECO:0000256" key="4">
    <source>
        <dbReference type="RuleBase" id="RU004413"/>
    </source>
</evidence>
<comment type="similarity">
    <text evidence="1 4">Belongs to the universal ribosomal protein uL16 family.</text>
</comment>
<feature type="non-terminal residue" evidence="6">
    <location>
        <position position="1"/>
    </location>
</feature>
<feature type="compositionally biased region" description="Basic and acidic residues" evidence="5">
    <location>
        <begin position="14"/>
        <end position="23"/>
    </location>
</feature>
<dbReference type="GO" id="GO:0032543">
    <property type="term" value="P:mitochondrial translation"/>
    <property type="evidence" value="ECO:0007669"/>
    <property type="project" value="TreeGrafter"/>
</dbReference>
<evidence type="ECO:0000313" key="6">
    <source>
        <dbReference type="EMBL" id="CAE7369902.1"/>
    </source>
</evidence>
<proteinExistence type="inferred from homology"/>
<reference evidence="6" key="1">
    <citation type="submission" date="2021-02" db="EMBL/GenBank/DDBJ databases">
        <authorList>
            <person name="Dougan E. K."/>
            <person name="Rhodes N."/>
            <person name="Thang M."/>
            <person name="Chan C."/>
        </authorList>
    </citation>
    <scope>NUCLEOTIDE SEQUENCE</scope>
</reference>
<dbReference type="GO" id="GO:0003735">
    <property type="term" value="F:structural constituent of ribosome"/>
    <property type="evidence" value="ECO:0007669"/>
    <property type="project" value="InterPro"/>
</dbReference>
<evidence type="ECO:0000256" key="3">
    <source>
        <dbReference type="ARBA" id="ARBA00023274"/>
    </source>
</evidence>